<dbReference type="GO" id="GO:0015949">
    <property type="term" value="P:nucleobase-containing small molecule interconversion"/>
    <property type="evidence" value="ECO:0007669"/>
    <property type="project" value="TreeGrafter"/>
</dbReference>
<accession>A0A485B743</accession>
<dbReference type="FunFam" id="3.30.420.40:FF:000023">
    <property type="entry name" value="Guanosine-5'-triphosphate,3'-diphosphate pyrophosphatase"/>
    <property type="match status" value="1"/>
</dbReference>
<dbReference type="SUPFAM" id="SSF53067">
    <property type="entry name" value="Actin-like ATPase domain"/>
    <property type="match status" value="1"/>
</dbReference>
<keyword evidence="2" id="KW-0378">Hydrolase</keyword>
<proteinExistence type="predicted"/>
<feature type="domain" description="Ppx/GppA phosphatase N-terminal" evidence="1">
    <location>
        <begin position="42"/>
        <end position="108"/>
    </location>
</feature>
<dbReference type="EC" id="3.6.1.40" evidence="2"/>
<dbReference type="InterPro" id="IPR043129">
    <property type="entry name" value="ATPase_NBD"/>
</dbReference>
<evidence type="ECO:0000313" key="3">
    <source>
        <dbReference type="Proteomes" id="UP000401081"/>
    </source>
</evidence>
<protein>
    <submittedName>
        <fullName evidence="2">Guanosine-5'-triphosphate,3'-diphosphate pyrophosphatase</fullName>
        <ecNumber evidence="2">3.6.1.40</ecNumber>
    </submittedName>
</protein>
<dbReference type="AlphaFoldDB" id="A0A485B743"/>
<gene>
    <name evidence="2" type="primary">gppA_3</name>
    <name evidence="2" type="ORF">NCTC12993_04025</name>
</gene>
<dbReference type="PANTHER" id="PTHR30005:SF0">
    <property type="entry name" value="RETROGRADE REGULATION PROTEIN 2"/>
    <property type="match status" value="1"/>
</dbReference>
<evidence type="ECO:0000259" key="1">
    <source>
        <dbReference type="Pfam" id="PF02541"/>
    </source>
</evidence>
<dbReference type="GO" id="GO:0008894">
    <property type="term" value="F:guanosine-5'-triphosphate,3'-diphosphate diphosphatase activity"/>
    <property type="evidence" value="ECO:0007669"/>
    <property type="project" value="UniProtKB-EC"/>
</dbReference>
<evidence type="ECO:0000313" key="2">
    <source>
        <dbReference type="EMBL" id="VFS68466.1"/>
    </source>
</evidence>
<dbReference type="EMBL" id="CAADJD010000020">
    <property type="protein sequence ID" value="VFS68466.1"/>
    <property type="molecule type" value="Genomic_DNA"/>
</dbReference>
<name>A0A485B743_KLUCR</name>
<dbReference type="Gene3D" id="3.30.420.40">
    <property type="match status" value="1"/>
</dbReference>
<dbReference type="InterPro" id="IPR050273">
    <property type="entry name" value="GppA/Ppx_hydrolase"/>
</dbReference>
<dbReference type="InterPro" id="IPR003695">
    <property type="entry name" value="Ppx_GppA_N"/>
</dbReference>
<dbReference type="Pfam" id="PF02541">
    <property type="entry name" value="Ppx-GppA"/>
    <property type="match status" value="1"/>
</dbReference>
<dbReference type="Proteomes" id="UP000401081">
    <property type="component" value="Unassembled WGS sequence"/>
</dbReference>
<reference evidence="2 3" key="1">
    <citation type="submission" date="2019-03" db="EMBL/GenBank/DDBJ databases">
        <authorList>
            <consortium name="Pathogen Informatics"/>
        </authorList>
    </citation>
    <scope>NUCLEOTIDE SEQUENCE [LARGE SCALE GENOMIC DNA]</scope>
    <source>
        <strain evidence="2 3">NCTC12993</strain>
    </source>
</reference>
<organism evidence="2 3">
    <name type="scientific">Kluyvera cryocrescens</name>
    <name type="common">Kluyvera citrophila</name>
    <dbReference type="NCBI Taxonomy" id="580"/>
    <lineage>
        <taxon>Bacteria</taxon>
        <taxon>Pseudomonadati</taxon>
        <taxon>Pseudomonadota</taxon>
        <taxon>Gammaproteobacteria</taxon>
        <taxon>Enterobacterales</taxon>
        <taxon>Enterobacteriaceae</taxon>
        <taxon>Kluyvera</taxon>
    </lineage>
</organism>
<dbReference type="PANTHER" id="PTHR30005">
    <property type="entry name" value="EXOPOLYPHOSPHATASE"/>
    <property type="match status" value="1"/>
</dbReference>
<sequence length="110" mass="12340">MVRVVLAHHVTVVVQVKNVMLTSTSLYAAIDLGSNSFHMLLVREVAGSIQTLTRIKRKVRLAGGLNRDNMLSAEAMERGWQCLRLFAERLQDIPPTQIRIVATATLRLCR</sequence>
<keyword evidence="3" id="KW-1185">Reference proteome</keyword>